<evidence type="ECO:0000313" key="3">
    <source>
        <dbReference type="Proteomes" id="UP000539953"/>
    </source>
</evidence>
<dbReference type="Proteomes" id="UP000539953">
    <property type="component" value="Unassembled WGS sequence"/>
</dbReference>
<dbReference type="RefSeq" id="WP_183327672.1">
    <property type="nucleotide sequence ID" value="NZ_JACHHK010000002.1"/>
</dbReference>
<gene>
    <name evidence="2" type="ORF">HNQ47_000776</name>
</gene>
<organism evidence="2 3">
    <name type="scientific">Catenisphaera adipataccumulans</name>
    <dbReference type="NCBI Taxonomy" id="700500"/>
    <lineage>
        <taxon>Bacteria</taxon>
        <taxon>Bacillati</taxon>
        <taxon>Bacillota</taxon>
        <taxon>Erysipelotrichia</taxon>
        <taxon>Erysipelotrichales</taxon>
        <taxon>Erysipelotrichaceae</taxon>
        <taxon>Catenisphaera</taxon>
    </lineage>
</organism>
<dbReference type="AlphaFoldDB" id="A0A7W8CW84"/>
<comment type="caution">
    <text evidence="2">The sequence shown here is derived from an EMBL/GenBank/DDBJ whole genome shotgun (WGS) entry which is preliminary data.</text>
</comment>
<dbReference type="Pfam" id="PF12682">
    <property type="entry name" value="Flavodoxin_4"/>
    <property type="match status" value="1"/>
</dbReference>
<feature type="domain" description="Flavodoxin-like" evidence="1">
    <location>
        <begin position="25"/>
        <end position="154"/>
    </location>
</feature>
<name>A0A7W8CW84_9FIRM</name>
<keyword evidence="3" id="KW-1185">Reference proteome</keyword>
<dbReference type="PANTHER" id="PTHR39201">
    <property type="entry name" value="EXPORTED PROTEIN-RELATED"/>
    <property type="match status" value="1"/>
</dbReference>
<dbReference type="Gene3D" id="3.40.50.360">
    <property type="match status" value="1"/>
</dbReference>
<dbReference type="InterPro" id="IPR029039">
    <property type="entry name" value="Flavoprotein-like_sf"/>
</dbReference>
<sequence length="171" mass="19111">MKTLIAYYSRAGENYVGGQIRSLSVGNTKRAAQMLAKSTGADLFEIKQRIPYSDRYNECIAQAQADQRNDVRPALTALPENWDAYDEIYLGYPNYWNTMPMAVFTFLESLDWTGKTIHPFCTNEGSGMGRSLTDLKRLCPQAAVTAGLSIYGSQIAHARSTIEAYVKQFNS</sequence>
<protein>
    <submittedName>
        <fullName evidence="2">Flavodoxin</fullName>
    </submittedName>
</protein>
<accession>A0A7W8CW84</accession>
<reference evidence="2 3" key="1">
    <citation type="submission" date="2020-08" db="EMBL/GenBank/DDBJ databases">
        <title>Genomic Encyclopedia of Type Strains, Phase IV (KMG-IV): sequencing the most valuable type-strain genomes for metagenomic binning, comparative biology and taxonomic classification.</title>
        <authorList>
            <person name="Goeker M."/>
        </authorList>
    </citation>
    <scope>NUCLEOTIDE SEQUENCE [LARGE SCALE GENOMIC DNA]</scope>
    <source>
        <strain evidence="2 3">DSM 25799</strain>
    </source>
</reference>
<dbReference type="GO" id="GO:0016651">
    <property type="term" value="F:oxidoreductase activity, acting on NAD(P)H"/>
    <property type="evidence" value="ECO:0007669"/>
    <property type="project" value="UniProtKB-ARBA"/>
</dbReference>
<dbReference type="PANTHER" id="PTHR39201:SF1">
    <property type="entry name" value="FLAVODOXIN-LIKE DOMAIN-CONTAINING PROTEIN"/>
    <property type="match status" value="1"/>
</dbReference>
<evidence type="ECO:0000259" key="1">
    <source>
        <dbReference type="Pfam" id="PF12682"/>
    </source>
</evidence>
<dbReference type="GO" id="GO:0010181">
    <property type="term" value="F:FMN binding"/>
    <property type="evidence" value="ECO:0007669"/>
    <property type="project" value="InterPro"/>
</dbReference>
<evidence type="ECO:0000313" key="2">
    <source>
        <dbReference type="EMBL" id="MBB5182757.1"/>
    </source>
</evidence>
<proteinExistence type="predicted"/>
<dbReference type="SUPFAM" id="SSF52218">
    <property type="entry name" value="Flavoproteins"/>
    <property type="match status" value="1"/>
</dbReference>
<dbReference type="InterPro" id="IPR008254">
    <property type="entry name" value="Flavodoxin/NO_synth"/>
</dbReference>
<dbReference type="EMBL" id="JACHHK010000002">
    <property type="protein sequence ID" value="MBB5182757.1"/>
    <property type="molecule type" value="Genomic_DNA"/>
</dbReference>